<evidence type="ECO:0000256" key="2">
    <source>
        <dbReference type="ARBA" id="ARBA00022857"/>
    </source>
</evidence>
<dbReference type="GO" id="GO:0005997">
    <property type="term" value="P:xylulose metabolic process"/>
    <property type="evidence" value="ECO:0007669"/>
    <property type="project" value="TreeGrafter"/>
</dbReference>
<dbReference type="InterPro" id="IPR051737">
    <property type="entry name" value="L-xylulose/Carbonyl_redctase"/>
</dbReference>
<reference evidence="3" key="1">
    <citation type="submission" date="2023-03" db="EMBL/GenBank/DDBJ databases">
        <authorList>
            <person name="Steffen K."/>
            <person name="Cardenas P."/>
        </authorList>
    </citation>
    <scope>NUCLEOTIDE SEQUENCE</scope>
</reference>
<dbReference type="PANTHER" id="PTHR44252">
    <property type="entry name" value="D-ERYTHRULOSE REDUCTASE"/>
    <property type="match status" value="1"/>
</dbReference>
<evidence type="ECO:0000256" key="1">
    <source>
        <dbReference type="ARBA" id="ARBA00006484"/>
    </source>
</evidence>
<dbReference type="GO" id="GO:0006006">
    <property type="term" value="P:glucose metabolic process"/>
    <property type="evidence" value="ECO:0007669"/>
    <property type="project" value="TreeGrafter"/>
</dbReference>
<keyword evidence="2" id="KW-0521">NADP</keyword>
<name>A0AA35XE80_GEOBA</name>
<dbReference type="GO" id="GO:0050038">
    <property type="term" value="F:L-xylulose reductase (NADPH) activity"/>
    <property type="evidence" value="ECO:0007669"/>
    <property type="project" value="TreeGrafter"/>
</dbReference>
<dbReference type="Proteomes" id="UP001174909">
    <property type="component" value="Unassembled WGS sequence"/>
</dbReference>
<dbReference type="InterPro" id="IPR002347">
    <property type="entry name" value="SDR_fam"/>
</dbReference>
<evidence type="ECO:0000313" key="4">
    <source>
        <dbReference type="Proteomes" id="UP001174909"/>
    </source>
</evidence>
<accession>A0AA35XE80</accession>
<dbReference type="Pfam" id="PF00106">
    <property type="entry name" value="adh_short"/>
    <property type="match status" value="1"/>
</dbReference>
<proteinExistence type="inferred from homology"/>
<dbReference type="GO" id="GO:0004090">
    <property type="term" value="F:carbonyl reductase (NADPH) activity"/>
    <property type="evidence" value="ECO:0007669"/>
    <property type="project" value="TreeGrafter"/>
</dbReference>
<dbReference type="EMBL" id="CASHTH010004156">
    <property type="protein sequence ID" value="CAI8054189.1"/>
    <property type="molecule type" value="Genomic_DNA"/>
</dbReference>
<dbReference type="InterPro" id="IPR036291">
    <property type="entry name" value="NAD(P)-bd_dom_sf"/>
</dbReference>
<dbReference type="SUPFAM" id="SSF51735">
    <property type="entry name" value="NAD(P)-binding Rossmann-fold domains"/>
    <property type="match status" value="1"/>
</dbReference>
<comment type="similarity">
    <text evidence="1">Belongs to the short-chain dehydrogenases/reductases (SDR) family.</text>
</comment>
<dbReference type="Gene3D" id="3.40.50.720">
    <property type="entry name" value="NAD(P)-binding Rossmann-like Domain"/>
    <property type="match status" value="1"/>
</dbReference>
<organism evidence="3 4">
    <name type="scientific">Geodia barretti</name>
    <name type="common">Barrett's horny sponge</name>
    <dbReference type="NCBI Taxonomy" id="519541"/>
    <lineage>
        <taxon>Eukaryota</taxon>
        <taxon>Metazoa</taxon>
        <taxon>Porifera</taxon>
        <taxon>Demospongiae</taxon>
        <taxon>Heteroscleromorpha</taxon>
        <taxon>Tetractinellida</taxon>
        <taxon>Astrophorina</taxon>
        <taxon>Geodiidae</taxon>
        <taxon>Geodia</taxon>
    </lineage>
</organism>
<dbReference type="AlphaFoldDB" id="A0AA35XE80"/>
<protein>
    <submittedName>
        <fullName evidence="3">L-xylulose reductase</fullName>
    </submittedName>
</protein>
<keyword evidence="4" id="KW-1185">Reference proteome</keyword>
<dbReference type="PANTHER" id="PTHR44252:SF3">
    <property type="entry name" value="D-ERYTHRULOSE REDUCTASE-RELATED"/>
    <property type="match status" value="1"/>
</dbReference>
<comment type="caution">
    <text evidence="3">The sequence shown here is derived from an EMBL/GenBank/DDBJ whole genome shotgun (WGS) entry which is preliminary data.</text>
</comment>
<gene>
    <name evidence="3" type="ORF">GBAR_LOCUS29601</name>
</gene>
<evidence type="ECO:0000313" key="3">
    <source>
        <dbReference type="EMBL" id="CAI8054189.1"/>
    </source>
</evidence>
<sequence>MATPFAGKRALVTGAGKGIGRATVKALVECGAEVIALSRTEADLHSLKQEVHYNVFCTCMFVFGPLLYRNQ</sequence>